<gene>
    <name evidence="10" type="ORF">CTB96_17250</name>
</gene>
<keyword evidence="4" id="KW-0997">Cell inner membrane</keyword>
<protein>
    <submittedName>
        <fullName evidence="10">ABC transporter permease</fullName>
    </submittedName>
</protein>
<dbReference type="AlphaFoldDB" id="A0A317ZPE8"/>
<feature type="compositionally biased region" description="Low complexity" evidence="8">
    <location>
        <begin position="1"/>
        <end position="17"/>
    </location>
</feature>
<dbReference type="GO" id="GO:0022857">
    <property type="term" value="F:transmembrane transporter activity"/>
    <property type="evidence" value="ECO:0007669"/>
    <property type="project" value="InterPro"/>
</dbReference>
<proteinExistence type="predicted"/>
<dbReference type="Pfam" id="PF02653">
    <property type="entry name" value="BPD_transp_2"/>
    <property type="match status" value="1"/>
</dbReference>
<evidence type="ECO:0000256" key="6">
    <source>
        <dbReference type="ARBA" id="ARBA00022989"/>
    </source>
</evidence>
<feature type="transmembrane region" description="Helical" evidence="9">
    <location>
        <begin position="71"/>
        <end position="89"/>
    </location>
</feature>
<dbReference type="GO" id="GO:0005886">
    <property type="term" value="C:plasma membrane"/>
    <property type="evidence" value="ECO:0007669"/>
    <property type="project" value="UniProtKB-SubCell"/>
</dbReference>
<feature type="transmembrane region" description="Helical" evidence="9">
    <location>
        <begin position="324"/>
        <end position="341"/>
    </location>
</feature>
<comment type="subcellular location">
    <subcellularLocation>
        <location evidence="1">Cell membrane</location>
        <topology evidence="1">Multi-pass membrane protein</topology>
    </subcellularLocation>
</comment>
<evidence type="ECO:0000256" key="5">
    <source>
        <dbReference type="ARBA" id="ARBA00022692"/>
    </source>
</evidence>
<accession>A0A317ZPE8</accession>
<feature type="transmembrane region" description="Helical" evidence="9">
    <location>
        <begin position="297"/>
        <end position="318"/>
    </location>
</feature>
<evidence type="ECO:0000313" key="11">
    <source>
        <dbReference type="Proteomes" id="UP000246722"/>
    </source>
</evidence>
<evidence type="ECO:0000256" key="3">
    <source>
        <dbReference type="ARBA" id="ARBA00022475"/>
    </source>
</evidence>
<comment type="caution">
    <text evidence="10">The sequence shown here is derived from an EMBL/GenBank/DDBJ whole genome shotgun (WGS) entry which is preliminary data.</text>
</comment>
<feature type="transmembrane region" description="Helical" evidence="9">
    <location>
        <begin position="197"/>
        <end position="221"/>
    </location>
</feature>
<dbReference type="InterPro" id="IPR001851">
    <property type="entry name" value="ABC_transp_permease"/>
</dbReference>
<evidence type="ECO:0000256" key="8">
    <source>
        <dbReference type="SAM" id="MobiDB-lite"/>
    </source>
</evidence>
<dbReference type="PANTHER" id="PTHR32196">
    <property type="entry name" value="ABC TRANSPORTER PERMEASE PROTEIN YPHD-RELATED-RELATED"/>
    <property type="match status" value="1"/>
</dbReference>
<dbReference type="PANTHER" id="PTHR32196:SF21">
    <property type="entry name" value="ABC TRANSPORTER PERMEASE PROTEIN YPHD-RELATED"/>
    <property type="match status" value="1"/>
</dbReference>
<keyword evidence="5 9" id="KW-0812">Transmembrane</keyword>
<name>A0A317ZPE8_9MICO</name>
<feature type="transmembrane region" description="Helical" evidence="9">
    <location>
        <begin position="150"/>
        <end position="168"/>
    </location>
</feature>
<evidence type="ECO:0000256" key="1">
    <source>
        <dbReference type="ARBA" id="ARBA00004651"/>
    </source>
</evidence>
<feature type="transmembrane region" description="Helical" evidence="9">
    <location>
        <begin position="274"/>
        <end position="290"/>
    </location>
</feature>
<organism evidence="10 11">
    <name type="scientific">Cryobacterium arcticum</name>
    <dbReference type="NCBI Taxonomy" id="670052"/>
    <lineage>
        <taxon>Bacteria</taxon>
        <taxon>Bacillati</taxon>
        <taxon>Actinomycetota</taxon>
        <taxon>Actinomycetes</taxon>
        <taxon>Micrococcales</taxon>
        <taxon>Microbacteriaceae</taxon>
        <taxon>Cryobacterium</taxon>
    </lineage>
</organism>
<evidence type="ECO:0000256" key="9">
    <source>
        <dbReference type="SAM" id="Phobius"/>
    </source>
</evidence>
<evidence type="ECO:0000256" key="7">
    <source>
        <dbReference type="ARBA" id="ARBA00023136"/>
    </source>
</evidence>
<feature type="transmembrane region" description="Helical" evidence="9">
    <location>
        <begin position="242"/>
        <end position="262"/>
    </location>
</feature>
<dbReference type="RefSeq" id="WP_110128028.1">
    <property type="nucleotide sequence ID" value="NZ_QHLY01000012.1"/>
</dbReference>
<evidence type="ECO:0000256" key="2">
    <source>
        <dbReference type="ARBA" id="ARBA00022448"/>
    </source>
</evidence>
<keyword evidence="6 9" id="KW-1133">Transmembrane helix</keyword>
<sequence length="350" mass="36200">MTTTTAPVTSTDAAPGSPAGPGKPGRPAMPARNFWLHTERYALLIAWLVVIIVFSITLPNTFFTVGNLQNVLGSQAVLLILALGLLFPLTAGEFDLSVASTLSMSSMTVAVLNAQMGVPLLPSLAAALVVGLLVGLLNGVLVVKFKIDSFIVTLGSATVMLGLVQWMSNSSSVTGIDSALVQATVGFRGILGMPLQFFYGLIAAAVILIILTSTPIGRRLLFVGRGRQVAELSGLNVNRLRIGAFVASGLVASIAGIVYAGSLGGADPSSGQSFLLPAFAACYLGATAIVPGRFNAVGTFIAVFFLFTGVVGLQMLGAQSYVQQLFYGGALIVAVALSQAIRRQSAKAHK</sequence>
<feature type="transmembrane region" description="Helical" evidence="9">
    <location>
        <begin position="41"/>
        <end position="59"/>
    </location>
</feature>
<dbReference type="Proteomes" id="UP000246722">
    <property type="component" value="Unassembled WGS sequence"/>
</dbReference>
<dbReference type="EMBL" id="QHLY01000012">
    <property type="protein sequence ID" value="PXA68361.1"/>
    <property type="molecule type" value="Genomic_DNA"/>
</dbReference>
<keyword evidence="11" id="KW-1185">Reference proteome</keyword>
<keyword evidence="2" id="KW-0813">Transport</keyword>
<keyword evidence="3" id="KW-1003">Cell membrane</keyword>
<feature type="transmembrane region" description="Helical" evidence="9">
    <location>
        <begin position="120"/>
        <end position="143"/>
    </location>
</feature>
<reference evidence="10 11" key="1">
    <citation type="submission" date="2018-05" db="EMBL/GenBank/DDBJ databases">
        <title>Genetic diversity of glacier-inhabiting Cryobacterium bacteria in China and description of Cryobacterium mengkeensis sp. nov. and Arthrobacter glacialis sp. nov.</title>
        <authorList>
            <person name="Liu Q."/>
            <person name="Xin Y.-H."/>
        </authorList>
    </citation>
    <scope>NUCLEOTIDE SEQUENCE [LARGE SCALE GENOMIC DNA]</scope>
    <source>
        <strain evidence="10 11">SK-1</strain>
    </source>
</reference>
<keyword evidence="7 9" id="KW-0472">Membrane</keyword>
<dbReference type="CDD" id="cd06579">
    <property type="entry name" value="TM_PBP1_transp_AraH_like"/>
    <property type="match status" value="1"/>
</dbReference>
<feature type="region of interest" description="Disordered" evidence="8">
    <location>
        <begin position="1"/>
        <end position="26"/>
    </location>
</feature>
<dbReference type="OrthoDB" id="3676653at2"/>
<evidence type="ECO:0000313" key="10">
    <source>
        <dbReference type="EMBL" id="PXA68361.1"/>
    </source>
</evidence>
<evidence type="ECO:0000256" key="4">
    <source>
        <dbReference type="ARBA" id="ARBA00022519"/>
    </source>
</evidence>